<proteinExistence type="inferred from homology"/>
<feature type="transmembrane region" description="Helical" evidence="8">
    <location>
        <begin position="26"/>
        <end position="44"/>
    </location>
</feature>
<feature type="binding site" evidence="7">
    <location>
        <position position="75"/>
    </location>
    <ligand>
        <name>Zn(2+)</name>
        <dbReference type="ChEBI" id="CHEBI:29105"/>
    </ligand>
</feature>
<dbReference type="OrthoDB" id="9813689at2"/>
<dbReference type="PANTHER" id="PTHR20855">
    <property type="entry name" value="ADIPOR/PROGESTIN RECEPTOR-RELATED"/>
    <property type="match status" value="1"/>
</dbReference>
<keyword evidence="6 8" id="KW-0472">Membrane</keyword>
<dbReference type="InterPro" id="IPR005744">
    <property type="entry name" value="Hy-lIII"/>
</dbReference>
<evidence type="ECO:0000256" key="2">
    <source>
        <dbReference type="ARBA" id="ARBA00008488"/>
    </source>
</evidence>
<comment type="caution">
    <text evidence="9">The sequence shown here is derived from an EMBL/GenBank/DDBJ whole genome shotgun (WGS) entry which is preliminary data.</text>
</comment>
<dbReference type="Pfam" id="PF03006">
    <property type="entry name" value="HlyIII"/>
    <property type="match status" value="1"/>
</dbReference>
<dbReference type="PATRIC" id="fig|28229.4.peg.3175"/>
<dbReference type="GO" id="GO:0140911">
    <property type="term" value="F:pore-forming activity"/>
    <property type="evidence" value="ECO:0007669"/>
    <property type="project" value="InterPro"/>
</dbReference>
<feature type="transmembrane region" description="Helical" evidence="8">
    <location>
        <begin position="114"/>
        <end position="132"/>
    </location>
</feature>
<keyword evidence="4 8" id="KW-0812">Transmembrane</keyword>
<evidence type="ECO:0000256" key="3">
    <source>
        <dbReference type="ARBA" id="ARBA00022475"/>
    </source>
</evidence>
<evidence type="ECO:0000256" key="5">
    <source>
        <dbReference type="ARBA" id="ARBA00022989"/>
    </source>
</evidence>
<accession>A0A099KF03</accession>
<dbReference type="GO" id="GO:0005886">
    <property type="term" value="C:plasma membrane"/>
    <property type="evidence" value="ECO:0007669"/>
    <property type="project" value="UniProtKB-SubCell"/>
</dbReference>
<evidence type="ECO:0000256" key="8">
    <source>
        <dbReference type="SAM" id="Phobius"/>
    </source>
</evidence>
<organism evidence="9 10">
    <name type="scientific">Colwellia psychrerythraea</name>
    <name type="common">Vibrio psychroerythus</name>
    <dbReference type="NCBI Taxonomy" id="28229"/>
    <lineage>
        <taxon>Bacteria</taxon>
        <taxon>Pseudomonadati</taxon>
        <taxon>Pseudomonadota</taxon>
        <taxon>Gammaproteobacteria</taxon>
        <taxon>Alteromonadales</taxon>
        <taxon>Colwelliaceae</taxon>
        <taxon>Colwellia</taxon>
    </lineage>
</organism>
<dbReference type="NCBIfam" id="TIGR01065">
    <property type="entry name" value="hlyIII"/>
    <property type="match status" value="1"/>
</dbReference>
<protein>
    <submittedName>
        <fullName evidence="9">Channel protein, hemolysin III family</fullName>
    </submittedName>
</protein>
<dbReference type="GO" id="GO:0046872">
    <property type="term" value="F:metal ion binding"/>
    <property type="evidence" value="ECO:0007669"/>
    <property type="project" value="UniProtKB-KW"/>
</dbReference>
<keyword evidence="7" id="KW-0479">Metal-binding</keyword>
<dbReference type="RefSeq" id="WP_033094818.1">
    <property type="nucleotide sequence ID" value="NZ_JQED01000042.1"/>
</dbReference>
<keyword evidence="3" id="KW-1003">Cell membrane</keyword>
<gene>
    <name evidence="9" type="ORF">ND2E_0234</name>
</gene>
<comment type="subcellular location">
    <subcellularLocation>
        <location evidence="1">Cell membrane</location>
        <topology evidence="1">Multi-pass membrane protein</topology>
    </subcellularLocation>
</comment>
<dbReference type="PANTHER" id="PTHR20855:SF3">
    <property type="entry name" value="LD03007P"/>
    <property type="match status" value="1"/>
</dbReference>
<feature type="transmembrane region" description="Helical" evidence="8">
    <location>
        <begin position="169"/>
        <end position="189"/>
    </location>
</feature>
<feature type="transmembrane region" description="Helical" evidence="8">
    <location>
        <begin position="56"/>
        <end position="76"/>
    </location>
</feature>
<dbReference type="EMBL" id="JQED01000042">
    <property type="protein sequence ID" value="KGJ88941.1"/>
    <property type="molecule type" value="Genomic_DNA"/>
</dbReference>
<keyword evidence="5 8" id="KW-1133">Transmembrane helix</keyword>
<feature type="transmembrane region" description="Helical" evidence="8">
    <location>
        <begin position="144"/>
        <end position="163"/>
    </location>
</feature>
<feature type="binding site" evidence="7">
    <location>
        <position position="197"/>
    </location>
    <ligand>
        <name>Zn(2+)</name>
        <dbReference type="ChEBI" id="CHEBI:29105"/>
    </ligand>
</feature>
<reference evidence="9 10" key="1">
    <citation type="submission" date="2014-08" db="EMBL/GenBank/DDBJ databases">
        <title>Genomic and Phenotypic Diversity of Colwellia psychrerythraea strains from Disparate Marine Basins.</title>
        <authorList>
            <person name="Techtmann S.M."/>
            <person name="Stelling S.C."/>
            <person name="Utturkar S.M."/>
            <person name="Alshibli N."/>
            <person name="Harris A."/>
            <person name="Brown S.D."/>
            <person name="Hazen T.C."/>
        </authorList>
    </citation>
    <scope>NUCLEOTIDE SEQUENCE [LARGE SCALE GENOMIC DNA]</scope>
    <source>
        <strain evidence="9 10">ND2E</strain>
    </source>
</reference>
<dbReference type="AlphaFoldDB" id="A0A099KF03"/>
<feature type="transmembrane region" description="Helical" evidence="8">
    <location>
        <begin position="198"/>
        <end position="218"/>
    </location>
</feature>
<comment type="similarity">
    <text evidence="2">Belongs to the UPF0073 (Hly-III) family.</text>
</comment>
<feature type="transmembrane region" description="Helical" evidence="8">
    <location>
        <begin position="88"/>
        <end position="108"/>
    </location>
</feature>
<evidence type="ECO:0000313" key="9">
    <source>
        <dbReference type="EMBL" id="KGJ88941.1"/>
    </source>
</evidence>
<dbReference type="InterPro" id="IPR004254">
    <property type="entry name" value="AdipoR/HlyIII-related"/>
</dbReference>
<evidence type="ECO:0000256" key="7">
    <source>
        <dbReference type="PIRSR" id="PIRSR604254-1"/>
    </source>
</evidence>
<feature type="binding site" evidence="7">
    <location>
        <position position="201"/>
    </location>
    <ligand>
        <name>Zn(2+)</name>
        <dbReference type="ChEBI" id="CHEBI:29105"/>
    </ligand>
</feature>
<evidence type="ECO:0000256" key="4">
    <source>
        <dbReference type="ARBA" id="ARBA00022692"/>
    </source>
</evidence>
<keyword evidence="7" id="KW-0862">Zinc</keyword>
<evidence type="ECO:0000313" key="10">
    <source>
        <dbReference type="Proteomes" id="UP000029843"/>
    </source>
</evidence>
<sequence length="219" mass="24396">MTDPKDNSSATTTPAPYSQNEEKLNVLSHALGLLLSFIALFLLLKNSHGEFSRIVSFSIFATSGILLFLASTLYHSLTNKQVKQLFKLLDHCAIYLLIAGTYTPLLAITLAGPLGYTLLAFIWLFALFGILFKIKFGNKYKKTSLATYLGMGFISLGMLGELYEKLPEQAIGLLALGGLIYTLGVFFYVKKTVPYTHAIWHLFVLGGVTCHFLMIYWYV</sequence>
<evidence type="ECO:0000256" key="6">
    <source>
        <dbReference type="ARBA" id="ARBA00023136"/>
    </source>
</evidence>
<dbReference type="Proteomes" id="UP000029843">
    <property type="component" value="Unassembled WGS sequence"/>
</dbReference>
<evidence type="ECO:0000256" key="1">
    <source>
        <dbReference type="ARBA" id="ARBA00004651"/>
    </source>
</evidence>
<name>A0A099KF03_COLPS</name>